<dbReference type="SUPFAM" id="SSF53335">
    <property type="entry name" value="S-adenosyl-L-methionine-dependent methyltransferases"/>
    <property type="match status" value="1"/>
</dbReference>
<keyword evidence="11" id="KW-1185">Reference proteome</keyword>
<evidence type="ECO:0000256" key="5">
    <source>
        <dbReference type="SAM" id="Coils"/>
    </source>
</evidence>
<dbReference type="SUPFAM" id="SSF53448">
    <property type="entry name" value="Nucleotide-diphospho-sugar transferases"/>
    <property type="match status" value="1"/>
</dbReference>
<dbReference type="GO" id="GO:0008757">
    <property type="term" value="F:S-adenosylmethionine-dependent methyltransferase activity"/>
    <property type="evidence" value="ECO:0007669"/>
    <property type="project" value="InterPro"/>
</dbReference>
<organism evidence="10 11">
    <name type="scientific">Rhizopus stolonifer</name>
    <name type="common">Rhizopus nigricans</name>
    <dbReference type="NCBI Taxonomy" id="4846"/>
    <lineage>
        <taxon>Eukaryota</taxon>
        <taxon>Fungi</taxon>
        <taxon>Fungi incertae sedis</taxon>
        <taxon>Mucoromycota</taxon>
        <taxon>Mucoromycotina</taxon>
        <taxon>Mucoromycetes</taxon>
        <taxon>Mucorales</taxon>
        <taxon>Mucorineae</taxon>
        <taxon>Rhizopodaceae</taxon>
        <taxon>Rhizopus</taxon>
    </lineage>
</organism>
<dbReference type="OrthoDB" id="252265at2759"/>
<dbReference type="Gene3D" id="2.60.40.10">
    <property type="entry name" value="Immunoglobulins"/>
    <property type="match status" value="2"/>
</dbReference>
<evidence type="ECO:0000259" key="9">
    <source>
        <dbReference type="Pfam" id="PF22997"/>
    </source>
</evidence>
<feature type="compositionally biased region" description="Polar residues" evidence="6">
    <location>
        <begin position="2410"/>
        <end position="2429"/>
    </location>
</feature>
<dbReference type="InterPro" id="IPR029063">
    <property type="entry name" value="SAM-dependent_MTases_sf"/>
</dbReference>
<dbReference type="GO" id="GO:0005886">
    <property type="term" value="C:plasma membrane"/>
    <property type="evidence" value="ECO:0007669"/>
    <property type="project" value="UniProtKB-SubCell"/>
</dbReference>
<dbReference type="CDD" id="cd04190">
    <property type="entry name" value="Chitin_synth_C"/>
    <property type="match status" value="1"/>
</dbReference>
<feature type="region of interest" description="Disordered" evidence="6">
    <location>
        <begin position="315"/>
        <end position="438"/>
    </location>
</feature>
<keyword evidence="7" id="KW-0812">Transmembrane</keyword>
<evidence type="ECO:0000259" key="8">
    <source>
        <dbReference type="Pfam" id="PF13649"/>
    </source>
</evidence>
<dbReference type="PANTHER" id="PTHR39211">
    <property type="entry name" value="CHROMOSOME 7, WHOLE GENOME SHOTGUN SEQUENCE"/>
    <property type="match status" value="1"/>
</dbReference>
<feature type="domain" description="Methyltransferase" evidence="8">
    <location>
        <begin position="3436"/>
        <end position="3529"/>
    </location>
</feature>
<feature type="transmembrane region" description="Helical" evidence="7">
    <location>
        <begin position="3323"/>
        <end position="3341"/>
    </location>
</feature>
<comment type="subcellular location">
    <subcellularLocation>
        <location evidence="1">Cell membrane</location>
        <topology evidence="1">Multi-pass membrane protein</topology>
    </subcellularLocation>
</comment>
<proteinExistence type="predicted"/>
<feature type="region of interest" description="Disordered" evidence="6">
    <location>
        <begin position="1719"/>
        <end position="1743"/>
    </location>
</feature>
<dbReference type="InterPro" id="IPR054295">
    <property type="entry name" value="CHS4-like_dom"/>
</dbReference>
<feature type="transmembrane region" description="Helical" evidence="7">
    <location>
        <begin position="2513"/>
        <end position="2535"/>
    </location>
</feature>
<feature type="compositionally biased region" description="Polar residues" evidence="6">
    <location>
        <begin position="405"/>
        <end position="414"/>
    </location>
</feature>
<evidence type="ECO:0000256" key="7">
    <source>
        <dbReference type="SAM" id="Phobius"/>
    </source>
</evidence>
<keyword evidence="3" id="KW-0808">Transferase</keyword>
<evidence type="ECO:0000313" key="10">
    <source>
        <dbReference type="EMBL" id="RCI06945.1"/>
    </source>
</evidence>
<dbReference type="InterPro" id="IPR013783">
    <property type="entry name" value="Ig-like_fold"/>
</dbReference>
<evidence type="ECO:0000256" key="4">
    <source>
        <dbReference type="ARBA" id="ARBA00023180"/>
    </source>
</evidence>
<feature type="compositionally biased region" description="Polar residues" evidence="6">
    <location>
        <begin position="725"/>
        <end position="738"/>
    </location>
</feature>
<evidence type="ECO:0000256" key="3">
    <source>
        <dbReference type="ARBA" id="ARBA00022679"/>
    </source>
</evidence>
<comment type="caution">
    <text evidence="10">The sequence shown here is derived from an EMBL/GenBank/DDBJ whole genome shotgun (WGS) entry which is preliminary data.</text>
</comment>
<feature type="transmembrane region" description="Helical" evidence="7">
    <location>
        <begin position="3294"/>
        <end position="3317"/>
    </location>
</feature>
<keyword evidence="7" id="KW-1133">Transmembrane helix</keyword>
<dbReference type="InterPro" id="IPR041698">
    <property type="entry name" value="Methyltransf_25"/>
</dbReference>
<evidence type="ECO:0000256" key="1">
    <source>
        <dbReference type="ARBA" id="ARBA00004651"/>
    </source>
</evidence>
<keyword evidence="5" id="KW-0175">Coiled coil</keyword>
<dbReference type="Pfam" id="PF03142">
    <property type="entry name" value="Chitin_synth_2"/>
    <property type="match status" value="1"/>
</dbReference>
<protein>
    <submittedName>
        <fullName evidence="10">Chitin synthase, class 3</fullName>
    </submittedName>
</protein>
<feature type="domain" description="Chitin synthase 4-like" evidence="9">
    <location>
        <begin position="2663"/>
        <end position="2743"/>
    </location>
</feature>
<reference evidence="10 11" key="1">
    <citation type="journal article" date="2018" name="G3 (Bethesda)">
        <title>Phylogenetic and Phylogenomic Definition of Rhizopus Species.</title>
        <authorList>
            <person name="Gryganskyi A.P."/>
            <person name="Golan J."/>
            <person name="Dolatabadi S."/>
            <person name="Mondo S."/>
            <person name="Robb S."/>
            <person name="Idnurm A."/>
            <person name="Muszewska A."/>
            <person name="Steczkiewicz K."/>
            <person name="Masonjones S."/>
            <person name="Liao H.L."/>
            <person name="Gajdeczka M.T."/>
            <person name="Anike F."/>
            <person name="Vuek A."/>
            <person name="Anishchenko I.M."/>
            <person name="Voigt K."/>
            <person name="de Hoog G.S."/>
            <person name="Smith M.E."/>
            <person name="Heitman J."/>
            <person name="Vilgalys R."/>
            <person name="Stajich J.E."/>
        </authorList>
    </citation>
    <scope>NUCLEOTIDE SEQUENCE [LARGE SCALE GENOMIC DNA]</scope>
    <source>
        <strain evidence="10 11">LSU 92-RS-03</strain>
    </source>
</reference>
<feature type="region of interest" description="Disordered" evidence="6">
    <location>
        <begin position="714"/>
        <end position="739"/>
    </location>
</feature>
<dbReference type="Gene3D" id="3.40.50.150">
    <property type="entry name" value="Vaccinia Virus protein VP39"/>
    <property type="match status" value="1"/>
</dbReference>
<accession>A0A367KXN2</accession>
<name>A0A367KXN2_RHIST</name>
<feature type="coiled-coil region" evidence="5">
    <location>
        <begin position="1215"/>
        <end position="1242"/>
    </location>
</feature>
<dbReference type="PANTHER" id="PTHR39211:SF1">
    <property type="entry name" value="ABNORMAL SPINDLE-LIKE MICROCEPHALY-ASSOCIATED PROTEIN ASH DOMAIN-CONTAINING PROTEIN"/>
    <property type="match status" value="1"/>
</dbReference>
<dbReference type="STRING" id="4846.A0A367KXN2"/>
<feature type="region of interest" description="Disordered" evidence="6">
    <location>
        <begin position="1259"/>
        <end position="1280"/>
    </location>
</feature>
<dbReference type="EMBL" id="PJQM01000057">
    <property type="protein sequence ID" value="RCI06945.1"/>
    <property type="molecule type" value="Genomic_DNA"/>
</dbReference>
<dbReference type="CDD" id="cd02440">
    <property type="entry name" value="AdoMet_MTases"/>
    <property type="match status" value="1"/>
</dbReference>
<feature type="compositionally biased region" description="Low complexity" evidence="6">
    <location>
        <begin position="415"/>
        <end position="433"/>
    </location>
</feature>
<gene>
    <name evidence="10" type="primary">CHS3_6</name>
    <name evidence="10" type="ORF">CU098_005283</name>
</gene>
<feature type="compositionally biased region" description="Low complexity" evidence="6">
    <location>
        <begin position="334"/>
        <end position="349"/>
    </location>
</feature>
<evidence type="ECO:0000256" key="6">
    <source>
        <dbReference type="SAM" id="MobiDB-lite"/>
    </source>
</evidence>
<feature type="transmembrane region" description="Helical" evidence="7">
    <location>
        <begin position="2756"/>
        <end position="2783"/>
    </location>
</feature>
<dbReference type="Proteomes" id="UP000253551">
    <property type="component" value="Unassembled WGS sequence"/>
</dbReference>
<dbReference type="InterPro" id="IPR029044">
    <property type="entry name" value="Nucleotide-diphossugar_trans"/>
</dbReference>
<feature type="compositionally biased region" description="Polar residues" evidence="6">
    <location>
        <begin position="1719"/>
        <end position="1728"/>
    </location>
</feature>
<keyword evidence="7" id="KW-0472">Membrane</keyword>
<evidence type="ECO:0000256" key="2">
    <source>
        <dbReference type="ARBA" id="ARBA00022475"/>
    </source>
</evidence>
<keyword evidence="2" id="KW-1003">Cell membrane</keyword>
<feature type="compositionally biased region" description="Low complexity" evidence="6">
    <location>
        <begin position="1263"/>
        <end position="1280"/>
    </location>
</feature>
<feature type="compositionally biased region" description="Low complexity" evidence="6">
    <location>
        <begin position="359"/>
        <end position="377"/>
    </location>
</feature>
<dbReference type="Pfam" id="PF13649">
    <property type="entry name" value="Methyltransf_25"/>
    <property type="match status" value="1"/>
</dbReference>
<dbReference type="Pfam" id="PF22997">
    <property type="entry name" value="CHS4"/>
    <property type="match status" value="1"/>
</dbReference>
<feature type="transmembrane region" description="Helical" evidence="7">
    <location>
        <begin position="3348"/>
        <end position="3372"/>
    </location>
</feature>
<feature type="region of interest" description="Disordered" evidence="6">
    <location>
        <begin position="2408"/>
        <end position="2440"/>
    </location>
</feature>
<keyword evidence="4" id="KW-0325">Glycoprotein</keyword>
<evidence type="ECO:0000313" key="11">
    <source>
        <dbReference type="Proteomes" id="UP000253551"/>
    </source>
</evidence>
<sequence length="3657" mass="412337">MRSNLRSQIAFQLENENISNLSEFTATTNTISWSQEEHPFNQLFNYINHIDQIELAPNETRSFILGFLPEDTNEYNSNMIDDDDTDTFTMFNVTGSIFFFGYYLDTLSIALEDSKDVLSTSTLADYQVSVKFRASVCQSALWTDITQTGLNFDDCVLGEKYYKDFTIHNRSEIDLFWLLNTADLVSYSNDSLQFVDPETGELIQNTSNAIASYATKQVRVIFMPKEVGEFNYDLQLENANDTRNAVQTKVHATVRSVLKKETLIVTSGQVVDFGDCISGTWAVQQVVLNNISESPLEVKFIPEGAEVIFDIKQDTAAEEEHPTPPKPVKRKFSNNRTNTTTSVATTPQTGYSEASGQNSEFSSRSTSPTPSRAPTESDGTFSPTAETPRLYFPSQPTIPEDSDSDYGTTDANGLNTDTSSVSDSVSVTTNSTSMAHSPQTTGAAFESYTRIEDFVLKPGTERIIQVSYRPQKDASINDFNAGQLIRRNFRILLEYGSFRSAESKQRKVVQCRARTCTSFVEVIPKVVNFGDTDVGTLKSLPIRIFNRSDILARVELQFASKVLNCLRGEITIQPKNYVELKLDLYPRKVNPDYRKQITLVNYLNKDNDQIIEVHSTNIDKNRVTFHSLYYRILTATGANFLDFGSIALDSPSIRTFTIENIRNKPLTLEVTTSLPDDIMIFTRNKTKNNEDSLTTNITNTSKLLNSITAESIEKEKEKRAELETESASIPSGKNSSIPNAHRRRSKFLLDHINTRRIAPEPAHKPAEGERRISDAKKDPMVARRIRAYIQQMKMDRAHSSIAYLDLALPPLKHKKKRIVQVDPNAPLLKNVRQNHHRGAANHSSAANSSLATTVLKKSVATGKLDTAVNSLKDIGRHDSFGTRNAKTKRSLGITAARYKSRKNLDWSDIAGKSRVPFEDLISVLEQGSKATPPLFPKQSSEEQYVRHQLAWRRELNRLIEKKVLVPTSVIRVDPKQEEEVVVVMTPSSMTKPHIQSAPKKQDARIFLRLLEFDRDIEQSEFENLLDLNNTDIPVREVILRSQLCRSVMDLGQKNINFGMVERNERHTKTIVLHNRSETPLLYAIRKSGSIASGDIDLDAGRYGVVRAYGKREVEFVFEPTLSGPFMEKLIVENIRDRTNDQVLLLKAQVRKPSTFLIKSLEIAFSHCLVDQTCPRSETIVLTNTNKQSRMFEVRVDPNEVNFGHFYGEFDFEVKDDDTNTISKEAEEEIENLEQKLKIAKRKAQPDKVEKYMRKLAKLKNLDSPATPATPSNSNASTASVTSSAAKENNVVFKKTAESVVFPLDAHATKTIYVIFKPVQRPLQLSDTSPPKGTPMFVKGRILVHEYKNTDVCKSIVYTANVFSDDLSYSDALVAENKGDKAENTIVSSLPVEAVEADQEPVVNENHLKLERDFFDGGRIELNQKSLFYVRMTNESDQPISFEFIAASNDEFLFEVVDGQEMILASRETRKISYTLTSNKIGKQTYSFSVRNKCTDTTQLFTIQCLVHCATYLDFPSLDDEANGVLDLGFSYVDPGSKYSQVTPLLVENKSVQDIYITCQSNLSHQVLIFMDEAGERGLVEMMPLKRGGMTTVWVAVQPNLLTGYLGNNSADECRELIGGLKFFVHEKEQDEMLLMLTQTVKFTSIIGQSHLEISDKVINLGYTDLLNKDFYGAFTIRNKSGQLPLDYEVECATRNIELDRRGGTLNGWLGTKRRGDLLGNNSAHNGNSGDPAHSEATGSRRGSYDEMSVVATSSFTQITFRVYAYQHGFLNEKLIVTNKRNSREVFEIDVRLFVDCKKLDAWALPSKRLLHSALPSNRVHTAEGDQTEHLEADPLPMVKWESIYVSPLLDEDKEPGLQLLDLPEHDVMRHYVRELDIANTSGQPMHLVVLSDIDIAARWTVDSDKVKTVTVTHQNSVFIQRSGQFALQPGQRVRVRLHSPSADKLDEGGRSLALQGKSGSLKGMMVLYDTRQELELLALELDAQFCVSRTEISVDHINLGKIGHSTSYKPARFEFQIHNVSDVPATYDISSLDFVQFTPLDKNGMALKQKTFYIPSRKTQRVEGLLLPKEMTDQSSGLHHIDISINNLRNKFNQMHLQLKAMMTVFELRFERLSSNGELMLPTLHHPIALPNTTCDNWFVIQNKTEEDLRFEIGADIVPELKDHVYLDVLSRYTNSPLKGDIAIGPLGSIEVRVRASPNESSRLPRNCPEFTDPSGLIMAKLWVTTRPADDGYDQEDGRVRETILVRCALEEKTTFILSEERLDFKLVSYYQENEVGADLTDSACMPESLPFTIINHATKVPLRFKVTVEGPAEFPAHEIVQITGLDPEGKGTVNPGDQLTLLVAISNPKESMPGQLKIHVDDLDALGDSRQTVSMYVTEIVWDFELASPPKEEEPIGYDELDETIPIPASNTGPQKETTKSCQLSELPTDTRPNRPQRPEDLHRARYLNNGSIDIEKNKQQGEFKTEKKIKKATCWVTCTWIMTCWTPSFLLKACGMKDKNMQQIWREKVSLVMIIVILCGFVGFLTFGFNATLCGTAPDRIMPTGVKDSHVVISGRAFDLNTFRHPAPIPNVPNSGNLQELGVGGQDLSFLFQTVNYNCKDVLKPIVPDDDYGNVVNYFPCVPLDRYNPSLAPTDNPQKDGCHANMKSRAGLKRLDVVGDVYYNWTDIHQPGTSLMVFNGNVLDLSRLRYLTPNIPLPVQIAQIVGPGSAFIGRDATYWLSTTSDRLKLGKCMTDILKVGVVDTKSTGCLLSDIVLWISLAVILGVVLIRFFLALVFGWFISWNLGSIREETDEDRKKRDEQVLEWEMNNVEDMHYPRDNGIEYPEPPPPPSLATKGINKFFPTKSLFSQPNQSISNSRVHGSMPLGEEHTEIPYTLSTRFYKNFEPGISGMESTTNMQAMKEHNFNFYLLHTLMVVTCYSEGEEGLRTTLDSLANSDYPSSHKMLLIICDGIITGSGNAKSTPDIVLSMMKDELVPKDRVQPYSYVAISDGVKRHNMAKVYAGYYKYNDPEDSRFPVTPLEKQQRVPMVVVVKCGLGAEATEKKPGNRGKRDSQIILMSTMQKIFYGERMCELEYQLCKAIIKLTGHHPGRFETCLMVDADTKIYPDSLARMIACMSRDPYIMGLCGETKIANKGDSWVTAIQVFEYYISHHMSKAFESIFGGVTCLPGCFCMYRIVSRKGDRIVPIFCSSDIVEMYCENVVDTLHKKNLLLLGEDRYLTTLMLRTFPKRKMMFVPQAICKTVVPDTFPVLLSQRRRWINSTVHNLLELLLIRDLCGTFCFSMQFVVFMELVGTVVLPAAIIFTIYLIVISFIIRPVPVIPLVLLAAILGLPAVLISVTTRKMVYIGWMCVYLLSLPIWNFVLPAYAYWHFDDFSWGQTRQVDGGEKNEDHSRHEGEFDNNWSPSNYSKHASWVPKLGSTILDILNPQPEEHILDFGCGDGVLTADLAQRCKTVIGIDASDRLISKAPRRSNITYFTIDGHDADAWFDKTKQTHFDAVFSNATLHWLKRDPVKAIQSIHHTLKPKGRFVAEFGGFMNCSDVGNALIGALNKRGLNGPSYWPWFFPSVETYSEMLTENGFEISSIELVPRLTELSTDITGWIETFGFTFLQALKTDQERKEVVTEIQEYLRPCNQRNDGKWFVFYNRLRVVAIKK</sequence>